<dbReference type="HAMAP" id="MF_00966">
    <property type="entry name" value="G6PD"/>
    <property type="match status" value="1"/>
</dbReference>
<feature type="domain" description="Glucose-6-phosphate dehydrogenase C-terminal" evidence="9">
    <location>
        <begin position="197"/>
        <end position="496"/>
    </location>
</feature>
<dbReference type="GO" id="GO:0005829">
    <property type="term" value="C:cytosol"/>
    <property type="evidence" value="ECO:0007669"/>
    <property type="project" value="TreeGrafter"/>
</dbReference>
<feature type="binding site" evidence="7">
    <location>
        <position position="224"/>
    </location>
    <ligand>
        <name>substrate</name>
    </ligand>
</feature>
<comment type="function">
    <text evidence="7">Catalyzes the oxidation of glucose 6-phosphate to 6-phosphogluconolactone.</text>
</comment>
<dbReference type="InterPro" id="IPR022674">
    <property type="entry name" value="G6P_DH_NAD-bd"/>
</dbReference>
<feature type="binding site" evidence="7">
    <location>
        <position position="47"/>
    </location>
    <ligand>
        <name>NADP(+)</name>
        <dbReference type="ChEBI" id="CHEBI:58349"/>
    </ligand>
</feature>
<protein>
    <recommendedName>
        <fullName evidence="7">Glucose-6-phosphate 1-dehydrogenase</fullName>
        <shortName evidence="7">G6PD</shortName>
        <ecNumber evidence="7">1.1.1.49</ecNumber>
    </recommendedName>
</protein>
<dbReference type="NCBIfam" id="TIGR00871">
    <property type="entry name" value="zwf"/>
    <property type="match status" value="1"/>
</dbReference>
<gene>
    <name evidence="7 10" type="primary">zwf</name>
    <name evidence="10" type="ORF">OM075_24310</name>
</gene>
<dbReference type="GO" id="GO:0004345">
    <property type="term" value="F:glucose-6-phosphate dehydrogenase activity"/>
    <property type="evidence" value="ECO:0007669"/>
    <property type="project" value="UniProtKB-UniRule"/>
</dbReference>
<evidence type="ECO:0000256" key="3">
    <source>
        <dbReference type="ARBA" id="ARBA00022526"/>
    </source>
</evidence>
<dbReference type="Proteomes" id="UP001209229">
    <property type="component" value="Unassembled WGS sequence"/>
</dbReference>
<comment type="similarity">
    <text evidence="2 7">Belongs to the glucose-6-phosphate dehydrogenase family.</text>
</comment>
<dbReference type="GO" id="GO:0009051">
    <property type="term" value="P:pentose-phosphate shunt, oxidative branch"/>
    <property type="evidence" value="ECO:0007669"/>
    <property type="project" value="TreeGrafter"/>
</dbReference>
<comment type="caution">
    <text evidence="7">Lacks conserved residue(s) required for the propagation of feature annotation.</text>
</comment>
<dbReference type="SUPFAM" id="SSF51735">
    <property type="entry name" value="NAD(P)-binding Rossmann-fold domains"/>
    <property type="match status" value="1"/>
</dbReference>
<dbReference type="EC" id="1.1.1.49" evidence="7"/>
<proteinExistence type="inferred from homology"/>
<feature type="binding site" evidence="7">
    <location>
        <position position="243"/>
    </location>
    <ligand>
        <name>substrate</name>
    </ligand>
</feature>
<dbReference type="PANTHER" id="PTHR23429:SF0">
    <property type="entry name" value="GLUCOSE-6-PHOSPHATE 1-DEHYDROGENASE"/>
    <property type="match status" value="1"/>
</dbReference>
<comment type="caution">
    <text evidence="10">The sequence shown here is derived from an EMBL/GenBank/DDBJ whole genome shotgun (WGS) entry which is preliminary data.</text>
</comment>
<feature type="binding site" evidence="7">
    <location>
        <position position="190"/>
    </location>
    <ligand>
        <name>substrate</name>
    </ligand>
</feature>
<dbReference type="GO" id="GO:0050661">
    <property type="term" value="F:NADP binding"/>
    <property type="evidence" value="ECO:0007669"/>
    <property type="project" value="UniProtKB-UniRule"/>
</dbReference>
<organism evidence="10 11">
    <name type="scientific">Plebeiibacterium sediminum</name>
    <dbReference type="NCBI Taxonomy" id="2992112"/>
    <lineage>
        <taxon>Bacteria</taxon>
        <taxon>Pseudomonadati</taxon>
        <taxon>Bacteroidota</taxon>
        <taxon>Bacteroidia</taxon>
        <taxon>Marinilabiliales</taxon>
        <taxon>Marinilabiliaceae</taxon>
        <taxon>Plebeiibacterium</taxon>
    </lineage>
</organism>
<name>A0AAE3M9Q4_9BACT</name>
<dbReference type="InterPro" id="IPR019796">
    <property type="entry name" value="G6P_DH_AS"/>
</dbReference>
<dbReference type="Gene3D" id="3.30.360.10">
    <property type="entry name" value="Dihydrodipicolinate Reductase, domain 2"/>
    <property type="match status" value="1"/>
</dbReference>
<keyword evidence="4 7" id="KW-0521">NADP</keyword>
<feature type="domain" description="Glucose-6-phosphate dehydrogenase NAD-binding" evidence="8">
    <location>
        <begin position="10"/>
        <end position="195"/>
    </location>
</feature>
<feature type="binding site" evidence="7">
    <location>
        <position position="156"/>
    </location>
    <ligand>
        <name>NADP(+)</name>
        <dbReference type="ChEBI" id="CHEBI:58349"/>
    </ligand>
</feature>
<dbReference type="Pfam" id="PF00479">
    <property type="entry name" value="G6PD_N"/>
    <property type="match status" value="1"/>
</dbReference>
<accession>A0AAE3M9Q4</accession>
<dbReference type="AlphaFoldDB" id="A0AAE3M9Q4"/>
<evidence type="ECO:0000259" key="8">
    <source>
        <dbReference type="Pfam" id="PF00479"/>
    </source>
</evidence>
<dbReference type="Pfam" id="PF02781">
    <property type="entry name" value="G6PD_C"/>
    <property type="match status" value="1"/>
</dbReference>
<keyword evidence="6 7" id="KW-0119">Carbohydrate metabolism</keyword>
<dbReference type="RefSeq" id="WP_301193154.1">
    <property type="nucleotide sequence ID" value="NZ_JAPDPJ010000139.1"/>
</dbReference>
<feature type="active site" description="Proton acceptor" evidence="7">
    <location>
        <position position="248"/>
    </location>
</feature>
<evidence type="ECO:0000256" key="2">
    <source>
        <dbReference type="ARBA" id="ARBA00009975"/>
    </source>
</evidence>
<feature type="binding site" evidence="7">
    <location>
        <position position="186"/>
    </location>
    <ligand>
        <name>substrate</name>
    </ligand>
</feature>
<keyword evidence="5 7" id="KW-0560">Oxidoreductase</keyword>
<evidence type="ECO:0000256" key="6">
    <source>
        <dbReference type="ARBA" id="ARBA00023277"/>
    </source>
</evidence>
<evidence type="ECO:0000256" key="1">
    <source>
        <dbReference type="ARBA" id="ARBA00004937"/>
    </source>
</evidence>
<feature type="binding site" evidence="7">
    <location>
        <position position="348"/>
    </location>
    <ligand>
        <name>substrate</name>
    </ligand>
</feature>
<evidence type="ECO:0000313" key="11">
    <source>
        <dbReference type="Proteomes" id="UP001209229"/>
    </source>
</evidence>
<comment type="pathway">
    <text evidence="1 7">Carbohydrate degradation; pentose phosphate pathway; D-ribulose 5-phosphate from D-glucose 6-phosphate (oxidative stage): step 1/3.</text>
</comment>
<dbReference type="PANTHER" id="PTHR23429">
    <property type="entry name" value="GLUCOSE-6-PHOSPHATE 1-DEHYDROGENASE G6PD"/>
    <property type="match status" value="1"/>
</dbReference>
<keyword evidence="3 7" id="KW-0313">Glucose metabolism</keyword>
<evidence type="ECO:0000256" key="4">
    <source>
        <dbReference type="ARBA" id="ARBA00022857"/>
    </source>
</evidence>
<dbReference type="PRINTS" id="PR00079">
    <property type="entry name" value="G6PDHDRGNASE"/>
</dbReference>
<dbReference type="InterPro" id="IPR036291">
    <property type="entry name" value="NAD(P)-bd_dom_sf"/>
</dbReference>
<dbReference type="SUPFAM" id="SSF55347">
    <property type="entry name" value="Glyceraldehyde-3-phosphate dehydrogenase-like, C-terminal domain"/>
    <property type="match status" value="1"/>
</dbReference>
<evidence type="ECO:0000256" key="5">
    <source>
        <dbReference type="ARBA" id="ARBA00023002"/>
    </source>
</evidence>
<evidence type="ECO:0000313" key="10">
    <source>
        <dbReference type="EMBL" id="MCW3789606.1"/>
    </source>
</evidence>
<dbReference type="GO" id="GO:0006006">
    <property type="term" value="P:glucose metabolic process"/>
    <property type="evidence" value="ECO:0007669"/>
    <property type="project" value="UniProtKB-KW"/>
</dbReference>
<reference evidence="10" key="1">
    <citation type="submission" date="2022-10" db="EMBL/GenBank/DDBJ databases">
        <authorList>
            <person name="Yu W.X."/>
        </authorList>
    </citation>
    <scope>NUCLEOTIDE SEQUENCE</scope>
    <source>
        <strain evidence="10">AAT</strain>
    </source>
</reference>
<evidence type="ECO:0000256" key="7">
    <source>
        <dbReference type="HAMAP-Rule" id="MF_00966"/>
    </source>
</evidence>
<dbReference type="EMBL" id="JAPDPJ010000139">
    <property type="protein sequence ID" value="MCW3789606.1"/>
    <property type="molecule type" value="Genomic_DNA"/>
</dbReference>
<evidence type="ECO:0000259" key="9">
    <source>
        <dbReference type="Pfam" id="PF02781"/>
    </source>
</evidence>
<dbReference type="InterPro" id="IPR001282">
    <property type="entry name" value="G6P_DH"/>
</dbReference>
<dbReference type="PROSITE" id="PS00069">
    <property type="entry name" value="G6P_DEHYDROGENASE"/>
    <property type="match status" value="1"/>
</dbReference>
<keyword evidence="11" id="KW-1185">Reference proteome</keyword>
<comment type="catalytic activity">
    <reaction evidence="7">
        <text>D-glucose 6-phosphate + NADP(+) = 6-phospho-D-glucono-1,5-lactone + NADPH + H(+)</text>
        <dbReference type="Rhea" id="RHEA:15841"/>
        <dbReference type="ChEBI" id="CHEBI:15378"/>
        <dbReference type="ChEBI" id="CHEBI:57783"/>
        <dbReference type="ChEBI" id="CHEBI:57955"/>
        <dbReference type="ChEBI" id="CHEBI:58349"/>
        <dbReference type="ChEBI" id="CHEBI:61548"/>
        <dbReference type="EC" id="1.1.1.49"/>
    </reaction>
</comment>
<dbReference type="PIRSF" id="PIRSF000110">
    <property type="entry name" value="G6PD"/>
    <property type="match status" value="1"/>
</dbReference>
<dbReference type="InterPro" id="IPR022675">
    <property type="entry name" value="G6P_DH_C"/>
</dbReference>
<sequence length="511" mass="58579">MKKPKNHILVIFGASGDLTYRKLVPAVFDLYNKDLLPEKFAILGVGRTEFADDEFRTKMKEGIQEFANTSKEKGCEKNIESFTNKLYYYSLNTKEEAEYKDFKHHLFQLDEKLKTDHNFIFYLATPPSLYTIIPEYLAKQGLNIEDDGFRRVIIEKPFGYDLQSAQALNASLLQNFAEDQLYRIDHYLGKETVQNLLVTRFSNGIFEPLWNRNYVSHVEITSAESIGVGNRGGYYEGSGALRDMLQNHLLLLASIIGMEPPALINSNSIRNEMVKVLQSIRPIKEEDVEKHVVRGQYVPSTIKGVKVKGYRDEKGVDPESRTETYVAMKFFIDNMRWADVPFLIRTGKSLPTRVTEVVIHFKHTPHHLFSEHSTIMQQHNQLVIRIQPDEGLLLKFGMKVPGSGFNVQNVNMDFHYSELSDDYLPGAYERLLHDCMLGDATLYSRGDAVEAAWKFVEPIQKAWVNNPDIPVHGYPAGTWGPDIADSLFEDEHLSWRYPCKNLANDGNYCEL</sequence>
<dbReference type="Gene3D" id="3.40.50.720">
    <property type="entry name" value="NAD(P)-binding Rossmann-like Domain"/>
    <property type="match status" value="1"/>
</dbReference>